<dbReference type="InterPro" id="IPR055170">
    <property type="entry name" value="GFO_IDH_MocA-like_dom"/>
</dbReference>
<feature type="domain" description="Gfo/Idh/MocA-like oxidoreductase N-terminal" evidence="1">
    <location>
        <begin position="35"/>
        <end position="158"/>
    </location>
</feature>
<evidence type="ECO:0000259" key="2">
    <source>
        <dbReference type="Pfam" id="PF22725"/>
    </source>
</evidence>
<dbReference type="PANTHER" id="PTHR43818">
    <property type="entry name" value="BCDNA.GH03377"/>
    <property type="match status" value="1"/>
</dbReference>
<dbReference type="Pfam" id="PF01408">
    <property type="entry name" value="GFO_IDH_MocA"/>
    <property type="match status" value="1"/>
</dbReference>
<feature type="domain" description="GFO/IDH/MocA-like oxidoreductase" evidence="2">
    <location>
        <begin position="168"/>
        <end position="325"/>
    </location>
</feature>
<evidence type="ECO:0000313" key="3">
    <source>
        <dbReference type="EMBL" id="NJR78534.1"/>
    </source>
</evidence>
<evidence type="ECO:0000313" key="4">
    <source>
        <dbReference type="Proteomes" id="UP000732399"/>
    </source>
</evidence>
<sequence>MMDRRTVMKGAGAAALTTAMSAKSYAQIKGANDRVRVAVVGVNGRGQAHMAAFAKVPNTVITHFVDCESAVLAKRADEFAARGNPKVKQVRDYRRLLGNKAVDVVTVATPDFSHVKISTDAMDAGHHVYCEKPVGIAPAEGEAMIAVQKRTGRQLQIGNQQRSSPETRQLLELVKAGELGHVYEAQTWYANARRPIGHGQQVPPPATLDWDLWQGPRPRAPYRSNLVPYNWHWVWQYGTGEICNNGMHEIDVARWLMGLTYPKQVEARGSRQFFNDDDWEMYDTMDLTLAYEGDRKITWEGQSGNGIARYGRGRGVLLLGTKGSAVVDRNGFELYDLQGKLLRAVKSVEESETTGTVGIGKLDVYHAQNMVDVIRGQAAALNSPIAEGNISTNLCHLGNMAYRAKAALTIDPATGRTDNAEAMRYWSVDYQPGWELKA</sequence>
<name>A0ABX1CM80_9SPHN</name>
<organism evidence="3 4">
    <name type="scientific">Sphingomonas corticis</name>
    <dbReference type="NCBI Taxonomy" id="2722791"/>
    <lineage>
        <taxon>Bacteria</taxon>
        <taxon>Pseudomonadati</taxon>
        <taxon>Pseudomonadota</taxon>
        <taxon>Alphaproteobacteria</taxon>
        <taxon>Sphingomonadales</taxon>
        <taxon>Sphingomonadaceae</taxon>
        <taxon>Sphingomonas</taxon>
    </lineage>
</organism>
<keyword evidence="4" id="KW-1185">Reference proteome</keyword>
<evidence type="ECO:0000259" key="1">
    <source>
        <dbReference type="Pfam" id="PF01408"/>
    </source>
</evidence>
<dbReference type="Proteomes" id="UP000732399">
    <property type="component" value="Unassembled WGS sequence"/>
</dbReference>
<dbReference type="InterPro" id="IPR036291">
    <property type="entry name" value="NAD(P)-bd_dom_sf"/>
</dbReference>
<dbReference type="Gene3D" id="3.40.50.720">
    <property type="entry name" value="NAD(P)-binding Rossmann-like Domain"/>
    <property type="match status" value="1"/>
</dbReference>
<dbReference type="SUPFAM" id="SSF55347">
    <property type="entry name" value="Glyceraldehyde-3-phosphate dehydrogenase-like, C-terminal domain"/>
    <property type="match status" value="1"/>
</dbReference>
<dbReference type="InterPro" id="IPR000683">
    <property type="entry name" value="Gfo/Idh/MocA-like_OxRdtase_N"/>
</dbReference>
<protein>
    <submittedName>
        <fullName evidence="3">Gfo/Idh/MocA family oxidoreductase</fullName>
    </submittedName>
</protein>
<dbReference type="Gene3D" id="3.30.360.10">
    <property type="entry name" value="Dihydrodipicolinate Reductase, domain 2"/>
    <property type="match status" value="1"/>
</dbReference>
<comment type="caution">
    <text evidence="3">The sequence shown here is derived from an EMBL/GenBank/DDBJ whole genome shotgun (WGS) entry which is preliminary data.</text>
</comment>
<dbReference type="InterPro" id="IPR050463">
    <property type="entry name" value="Gfo/Idh/MocA_oxidrdct_glycsds"/>
</dbReference>
<dbReference type="RefSeq" id="WP_168134076.1">
    <property type="nucleotide sequence ID" value="NZ_JAAVJH010000004.1"/>
</dbReference>
<dbReference type="SUPFAM" id="SSF51735">
    <property type="entry name" value="NAD(P)-binding Rossmann-fold domains"/>
    <property type="match status" value="1"/>
</dbReference>
<gene>
    <name evidence="3" type="ORF">HBH26_08050</name>
</gene>
<dbReference type="EMBL" id="JAAVJH010000004">
    <property type="protein sequence ID" value="NJR78534.1"/>
    <property type="molecule type" value="Genomic_DNA"/>
</dbReference>
<dbReference type="Pfam" id="PF22725">
    <property type="entry name" value="GFO_IDH_MocA_C3"/>
    <property type="match status" value="1"/>
</dbReference>
<dbReference type="PROSITE" id="PS51318">
    <property type="entry name" value="TAT"/>
    <property type="match status" value="1"/>
</dbReference>
<dbReference type="PANTHER" id="PTHR43818:SF5">
    <property type="entry name" value="OXIDOREDUCTASE FAMILY PROTEIN"/>
    <property type="match status" value="1"/>
</dbReference>
<accession>A0ABX1CM80</accession>
<proteinExistence type="predicted"/>
<dbReference type="InterPro" id="IPR006311">
    <property type="entry name" value="TAT_signal"/>
</dbReference>
<reference evidence="3 4" key="1">
    <citation type="submission" date="2020-03" db="EMBL/GenBank/DDBJ databases">
        <authorList>
            <person name="Wang L."/>
            <person name="He N."/>
            <person name="Li Y."/>
            <person name="Fang Y."/>
            <person name="Zhang F."/>
        </authorList>
    </citation>
    <scope>NUCLEOTIDE SEQUENCE [LARGE SCALE GENOMIC DNA]</scope>
    <source>
        <strain evidence="3 4">36D10-4-7</strain>
    </source>
</reference>